<dbReference type="SUPFAM" id="SSF88723">
    <property type="entry name" value="PIN domain-like"/>
    <property type="match status" value="1"/>
</dbReference>
<keyword evidence="1" id="KW-0812">Transmembrane</keyword>
<proteinExistence type="predicted"/>
<feature type="transmembrane region" description="Helical" evidence="1">
    <location>
        <begin position="20"/>
        <end position="41"/>
    </location>
</feature>
<keyword evidence="4" id="KW-1185">Reference proteome</keyword>
<feature type="domain" description="PIN" evidence="2">
    <location>
        <begin position="30"/>
        <end position="146"/>
    </location>
</feature>
<dbReference type="Gene3D" id="3.40.50.1010">
    <property type="entry name" value="5'-nuclease"/>
    <property type="match status" value="1"/>
</dbReference>
<dbReference type="Pfam" id="PF01850">
    <property type="entry name" value="PIN"/>
    <property type="match status" value="1"/>
</dbReference>
<protein>
    <submittedName>
        <fullName evidence="3">Ribonuclease VapC26</fullName>
        <ecNumber evidence="3">3.1.-.-</ecNumber>
    </submittedName>
</protein>
<evidence type="ECO:0000259" key="2">
    <source>
        <dbReference type="Pfam" id="PF01850"/>
    </source>
</evidence>
<evidence type="ECO:0000313" key="4">
    <source>
        <dbReference type="Proteomes" id="UP001432180"/>
    </source>
</evidence>
<dbReference type="Proteomes" id="UP001432180">
    <property type="component" value="Chromosome"/>
</dbReference>
<keyword evidence="1" id="KW-0472">Membrane</keyword>
<gene>
    <name evidence="3" type="ORF">Thiowin_03403</name>
</gene>
<evidence type="ECO:0000256" key="1">
    <source>
        <dbReference type="SAM" id="Phobius"/>
    </source>
</evidence>
<dbReference type="InterPro" id="IPR002716">
    <property type="entry name" value="PIN_dom"/>
</dbReference>
<organism evidence="3 4">
    <name type="scientific">Thiorhodovibrio winogradskyi</name>
    <dbReference type="NCBI Taxonomy" id="77007"/>
    <lineage>
        <taxon>Bacteria</taxon>
        <taxon>Pseudomonadati</taxon>
        <taxon>Pseudomonadota</taxon>
        <taxon>Gammaproteobacteria</taxon>
        <taxon>Chromatiales</taxon>
        <taxon>Chromatiaceae</taxon>
        <taxon>Thiorhodovibrio</taxon>
    </lineage>
</organism>
<dbReference type="GO" id="GO:0016787">
    <property type="term" value="F:hydrolase activity"/>
    <property type="evidence" value="ECO:0007669"/>
    <property type="project" value="UniProtKB-KW"/>
</dbReference>
<name>A0ABZ0SBQ7_9GAMM</name>
<dbReference type="InterPro" id="IPR029060">
    <property type="entry name" value="PIN-like_dom_sf"/>
</dbReference>
<accession>A0ABZ0SBQ7</accession>
<reference evidence="3 4" key="1">
    <citation type="journal article" date="2023" name="Microorganisms">
        <title>Thiorhodovibrio frisius and Trv. litoralis spp. nov., Two Novel Members from a Clade of Fastidious Purple Sulfur Bacteria That Exhibit Unique Red-Shifted Light-Harvesting Capabilities.</title>
        <authorList>
            <person name="Methner A."/>
            <person name="Kuzyk S.B."/>
            <person name="Petersen J."/>
            <person name="Bauer S."/>
            <person name="Brinkmann H."/>
            <person name="Sichau K."/>
            <person name="Wanner G."/>
            <person name="Wolf J."/>
            <person name="Neumann-Schaal M."/>
            <person name="Henke P."/>
            <person name="Tank M."/>
            <person name="Sproer C."/>
            <person name="Bunk B."/>
            <person name="Overmann J."/>
        </authorList>
    </citation>
    <scope>NUCLEOTIDE SEQUENCE [LARGE SCALE GENOMIC DNA]</scope>
    <source>
        <strain evidence="3 4">DSM 6702</strain>
    </source>
</reference>
<dbReference type="EC" id="3.1.-.-" evidence="3"/>
<dbReference type="EMBL" id="CP121472">
    <property type="protein sequence ID" value="WPL18332.1"/>
    <property type="molecule type" value="Genomic_DNA"/>
</dbReference>
<sequence>MDLALIKPRPETLLVTAKVYCGNIFVVHLLVDTCFLVALYIRADPLHHAAVDFLKRNRSPLLTVAPVIVETCFFLNAKGKTALLGWVTNGGLDVVDIPVKSYPVLADYIFKYADQDIDFADAALVWLANQIGQRCILTVDETAFRIYRLASGQAFELIRWYENH</sequence>
<keyword evidence="1" id="KW-1133">Transmembrane helix</keyword>
<evidence type="ECO:0000313" key="3">
    <source>
        <dbReference type="EMBL" id="WPL18332.1"/>
    </source>
</evidence>
<keyword evidence="3" id="KW-0378">Hydrolase</keyword>